<dbReference type="STRING" id="223900.GCA_000821045_01242"/>
<keyword evidence="1 8" id="KW-0963">Cytoplasm</keyword>
<keyword evidence="2 8" id="KW-0808">Transferase</keyword>
<feature type="binding site" evidence="8">
    <location>
        <position position="24"/>
    </location>
    <ligand>
        <name>GTP</name>
        <dbReference type="ChEBI" id="CHEBI:37565"/>
    </ligand>
</feature>
<dbReference type="AlphaFoldDB" id="A0A1Q8T940"/>
<comment type="similarity">
    <text evidence="8">Belongs to the MobA family.</text>
</comment>
<protein>
    <recommendedName>
        <fullName evidence="8">Molybdenum cofactor guanylyltransferase</fullName>
        <shortName evidence="8">MoCo guanylyltransferase</shortName>
        <ecNumber evidence="8">2.7.7.77</ecNumber>
    </recommendedName>
    <alternativeName>
        <fullName evidence="8">GTP:molybdopterin guanylyltransferase</fullName>
    </alternativeName>
    <alternativeName>
        <fullName evidence="8">Mo-MPT guanylyltransferase</fullName>
    </alternativeName>
    <alternativeName>
        <fullName evidence="8">Molybdopterin guanylyltransferase</fullName>
    </alternativeName>
    <alternativeName>
        <fullName evidence="8">Molybdopterin-guanine dinucleotide synthase</fullName>
        <shortName evidence="8">MGD synthase</shortName>
    </alternativeName>
</protein>
<dbReference type="RefSeq" id="WP_075370265.1">
    <property type="nucleotide sequence ID" value="NZ_MSDQ01000041.1"/>
</dbReference>
<evidence type="ECO:0000313" key="10">
    <source>
        <dbReference type="EMBL" id="OLO10195.1"/>
    </source>
</evidence>
<evidence type="ECO:0000256" key="4">
    <source>
        <dbReference type="ARBA" id="ARBA00022741"/>
    </source>
</evidence>
<gene>
    <name evidence="8" type="primary">mobA</name>
    <name evidence="10" type="ORF">BTW10_16010</name>
</gene>
<dbReference type="InterPro" id="IPR025877">
    <property type="entry name" value="MobA-like_NTP_Trfase"/>
</dbReference>
<dbReference type="EC" id="2.7.7.77" evidence="8"/>
<proteinExistence type="inferred from homology"/>
<dbReference type="PANTHER" id="PTHR19136:SF81">
    <property type="entry name" value="MOLYBDENUM COFACTOR GUANYLYLTRANSFERASE"/>
    <property type="match status" value="1"/>
</dbReference>
<feature type="binding site" evidence="8">
    <location>
        <position position="100"/>
    </location>
    <ligand>
        <name>GTP</name>
        <dbReference type="ChEBI" id="CHEBI:37565"/>
    </ligand>
</feature>
<name>A0A1Q8T940_9GAMM</name>
<dbReference type="PANTHER" id="PTHR19136">
    <property type="entry name" value="MOLYBDENUM COFACTOR GUANYLYLTRANSFERASE"/>
    <property type="match status" value="1"/>
</dbReference>
<evidence type="ECO:0000259" key="9">
    <source>
        <dbReference type="Pfam" id="PF12804"/>
    </source>
</evidence>
<dbReference type="EMBL" id="MSDQ01000041">
    <property type="protein sequence ID" value="OLO10195.1"/>
    <property type="molecule type" value="Genomic_DNA"/>
</dbReference>
<dbReference type="GO" id="GO:1902758">
    <property type="term" value="P:bis(molybdopterin guanine dinucleotide)molybdenum biosynthetic process"/>
    <property type="evidence" value="ECO:0007669"/>
    <property type="project" value="TreeGrafter"/>
</dbReference>
<dbReference type="Proteomes" id="UP000186806">
    <property type="component" value="Unassembled WGS sequence"/>
</dbReference>
<keyword evidence="3 8" id="KW-0479">Metal-binding</keyword>
<keyword evidence="6 8" id="KW-0342">GTP-binding</keyword>
<comment type="subcellular location">
    <subcellularLocation>
        <location evidence="8">Cytoplasm</location>
    </subcellularLocation>
</comment>
<keyword evidence="5 8" id="KW-0460">Magnesium</keyword>
<comment type="caution">
    <text evidence="10">The sequence shown here is derived from an EMBL/GenBank/DDBJ whole genome shotgun (WGS) entry which is preliminary data.</text>
</comment>
<keyword evidence="4 8" id="KW-0547">Nucleotide-binding</keyword>
<evidence type="ECO:0000256" key="1">
    <source>
        <dbReference type="ARBA" id="ARBA00022490"/>
    </source>
</evidence>
<accession>A0A1Q8T940</accession>
<keyword evidence="7 8" id="KW-0501">Molybdenum cofactor biosynthesis</keyword>
<feature type="binding site" evidence="8">
    <location>
        <position position="52"/>
    </location>
    <ligand>
        <name>GTP</name>
        <dbReference type="ChEBI" id="CHEBI:37565"/>
    </ligand>
</feature>
<feature type="binding site" evidence="8">
    <location>
        <position position="70"/>
    </location>
    <ligand>
        <name>GTP</name>
        <dbReference type="ChEBI" id="CHEBI:37565"/>
    </ligand>
</feature>
<reference evidence="10 11" key="1">
    <citation type="submission" date="2016-12" db="EMBL/GenBank/DDBJ databases">
        <title>Draft genome sequences of strains Salinicola socius SMB35, Salinicola sp. MH3R3-1 and Chromohalobacter sp. SMB17 from the Verkhnekamsk potash mining region of Russia.</title>
        <authorList>
            <person name="Mavrodi D.V."/>
            <person name="Olsson B.E."/>
            <person name="Korsakova E.S."/>
            <person name="Pyankova A."/>
            <person name="Mavrodi O.V."/>
            <person name="Plotnikova E.G."/>
        </authorList>
    </citation>
    <scope>NUCLEOTIDE SEQUENCE [LARGE SCALE GENOMIC DNA]</scope>
    <source>
        <strain evidence="10 11">SMB17</strain>
    </source>
</reference>
<feature type="domain" description="MobA-like NTP transferase" evidence="9">
    <location>
        <begin position="8"/>
        <end position="162"/>
    </location>
</feature>
<evidence type="ECO:0000256" key="3">
    <source>
        <dbReference type="ARBA" id="ARBA00022723"/>
    </source>
</evidence>
<dbReference type="NCBIfam" id="TIGR02665">
    <property type="entry name" value="molyb_mobA"/>
    <property type="match status" value="1"/>
</dbReference>
<feature type="binding site" evidence="8">
    <location>
        <position position="100"/>
    </location>
    <ligand>
        <name>Mg(2+)</name>
        <dbReference type="ChEBI" id="CHEBI:18420"/>
    </ligand>
</feature>
<comment type="domain">
    <text evidence="8">The N-terminal domain determines nucleotide recognition and specific binding, while the C-terminal domain determines the specific binding to the target protein.</text>
</comment>
<evidence type="ECO:0000256" key="6">
    <source>
        <dbReference type="ARBA" id="ARBA00023134"/>
    </source>
</evidence>
<dbReference type="CDD" id="cd02503">
    <property type="entry name" value="MobA"/>
    <property type="match status" value="1"/>
</dbReference>
<sequence>MHEDEVTAVILAGGEGRRMGGRDKGWESFAGEPLITHVVNRLAPQVGRIAINANRSLERYRALGYPLISDRETGYHGPLMGMWSALCAVETPWALFVPCDSPALPADLVTRLQDGLGEQRIAVAYDGHRAHPVVALIDTALRDDLGAALRDGERKIDRWYARHPWCHVDFSDQPEAFANLNSPDDRDVMERRWRSDGSF</sequence>
<dbReference type="InterPro" id="IPR029044">
    <property type="entry name" value="Nucleotide-diphossugar_trans"/>
</dbReference>
<comment type="subunit">
    <text evidence="8">Monomer.</text>
</comment>
<evidence type="ECO:0000313" key="11">
    <source>
        <dbReference type="Proteomes" id="UP000186806"/>
    </source>
</evidence>
<evidence type="ECO:0000256" key="5">
    <source>
        <dbReference type="ARBA" id="ARBA00022842"/>
    </source>
</evidence>
<dbReference type="HAMAP" id="MF_00316">
    <property type="entry name" value="MobA"/>
    <property type="match status" value="1"/>
</dbReference>
<keyword evidence="11" id="KW-1185">Reference proteome</keyword>
<dbReference type="InterPro" id="IPR013482">
    <property type="entry name" value="Molybde_CF_guanTrfase"/>
</dbReference>
<organism evidence="10 11">
    <name type="scientific">Chromohalobacter japonicus</name>
    <dbReference type="NCBI Taxonomy" id="223900"/>
    <lineage>
        <taxon>Bacteria</taxon>
        <taxon>Pseudomonadati</taxon>
        <taxon>Pseudomonadota</taxon>
        <taxon>Gammaproteobacteria</taxon>
        <taxon>Oceanospirillales</taxon>
        <taxon>Halomonadaceae</taxon>
        <taxon>Chromohalobacter</taxon>
    </lineage>
</organism>
<dbReference type="SUPFAM" id="SSF53448">
    <property type="entry name" value="Nucleotide-diphospho-sugar transferases"/>
    <property type="match status" value="1"/>
</dbReference>
<dbReference type="GO" id="GO:0046872">
    <property type="term" value="F:metal ion binding"/>
    <property type="evidence" value="ECO:0007669"/>
    <property type="project" value="UniProtKB-KW"/>
</dbReference>
<dbReference type="GO" id="GO:0061603">
    <property type="term" value="F:molybdenum cofactor guanylyltransferase activity"/>
    <property type="evidence" value="ECO:0007669"/>
    <property type="project" value="UniProtKB-EC"/>
</dbReference>
<comment type="cofactor">
    <cofactor evidence="8">
        <name>Mg(2+)</name>
        <dbReference type="ChEBI" id="CHEBI:18420"/>
    </cofactor>
</comment>
<comment type="function">
    <text evidence="8">Transfers a GMP moiety from GTP to Mo-molybdopterin (Mo-MPT) cofactor (Moco or molybdenum cofactor) to form Mo-molybdopterin guanine dinucleotide (Mo-MGD) cofactor.</text>
</comment>
<dbReference type="Gene3D" id="3.90.550.10">
    <property type="entry name" value="Spore Coat Polysaccharide Biosynthesis Protein SpsA, Chain A"/>
    <property type="match status" value="1"/>
</dbReference>
<dbReference type="Pfam" id="PF12804">
    <property type="entry name" value="NTP_transf_3"/>
    <property type="match status" value="1"/>
</dbReference>
<comment type="catalytic activity">
    <reaction evidence="8">
        <text>Mo-molybdopterin + GTP + H(+) = Mo-molybdopterin guanine dinucleotide + diphosphate</text>
        <dbReference type="Rhea" id="RHEA:34243"/>
        <dbReference type="ChEBI" id="CHEBI:15378"/>
        <dbReference type="ChEBI" id="CHEBI:33019"/>
        <dbReference type="ChEBI" id="CHEBI:37565"/>
        <dbReference type="ChEBI" id="CHEBI:71302"/>
        <dbReference type="ChEBI" id="CHEBI:71310"/>
        <dbReference type="EC" id="2.7.7.77"/>
    </reaction>
</comment>
<evidence type="ECO:0000256" key="8">
    <source>
        <dbReference type="HAMAP-Rule" id="MF_00316"/>
    </source>
</evidence>
<evidence type="ECO:0000256" key="7">
    <source>
        <dbReference type="ARBA" id="ARBA00023150"/>
    </source>
</evidence>
<feature type="binding site" evidence="8">
    <location>
        <begin position="11"/>
        <end position="13"/>
    </location>
    <ligand>
        <name>GTP</name>
        <dbReference type="ChEBI" id="CHEBI:37565"/>
    </ligand>
</feature>
<dbReference type="GO" id="GO:0005737">
    <property type="term" value="C:cytoplasm"/>
    <property type="evidence" value="ECO:0007669"/>
    <property type="project" value="UniProtKB-SubCell"/>
</dbReference>
<dbReference type="GO" id="GO:0005525">
    <property type="term" value="F:GTP binding"/>
    <property type="evidence" value="ECO:0007669"/>
    <property type="project" value="UniProtKB-UniRule"/>
</dbReference>
<evidence type="ECO:0000256" key="2">
    <source>
        <dbReference type="ARBA" id="ARBA00022679"/>
    </source>
</evidence>
<keyword evidence="10" id="KW-0548">Nucleotidyltransferase</keyword>